<dbReference type="AlphaFoldDB" id="A0A0A3IYM0"/>
<sequence length="104" mass="11704">MVVSLEVGENFLVEKTPANLFKGLEAVGGHLTITDKRLIFKAHKLNIQGGTTEILFSDIASIDKASTLKIIPNRMIVKMKDGKEYKFVVYKRDKLVQLITDQLQ</sequence>
<proteinExistence type="predicted"/>
<keyword evidence="3" id="KW-1185">Reference proteome</keyword>
<dbReference type="RefSeq" id="WP_036182627.1">
    <property type="nucleotide sequence ID" value="NZ_AVDA01000003.1"/>
</dbReference>
<dbReference type="Pfam" id="PF02893">
    <property type="entry name" value="GRAM"/>
    <property type="match status" value="1"/>
</dbReference>
<dbReference type="Gene3D" id="2.30.29.30">
    <property type="entry name" value="Pleckstrin-homology domain (PH domain)/Phosphotyrosine-binding domain (PTB)"/>
    <property type="match status" value="1"/>
</dbReference>
<comment type="caution">
    <text evidence="2">The sequence shown here is derived from an EMBL/GenBank/DDBJ whole genome shotgun (WGS) entry which is preliminary data.</text>
</comment>
<accession>A0A0A3IYM0</accession>
<evidence type="ECO:0000259" key="1">
    <source>
        <dbReference type="Pfam" id="PF02893"/>
    </source>
</evidence>
<dbReference type="EMBL" id="JPVN01000003">
    <property type="protein sequence ID" value="KGR79917.1"/>
    <property type="molecule type" value="Genomic_DNA"/>
</dbReference>
<reference evidence="2 3" key="1">
    <citation type="submission" date="2014-02" db="EMBL/GenBank/DDBJ databases">
        <title>Draft genome sequence of Lysinibacillus manganicus DSM 26584T.</title>
        <authorList>
            <person name="Zhang F."/>
            <person name="Wang G."/>
            <person name="Zhang L."/>
        </authorList>
    </citation>
    <scope>NUCLEOTIDE SEQUENCE [LARGE SCALE GENOMIC DNA]</scope>
    <source>
        <strain evidence="2 3">DSM 26584</strain>
    </source>
</reference>
<protein>
    <recommendedName>
        <fullName evidence="1">GRAM domain-containing protein</fullName>
    </recommendedName>
</protein>
<feature type="domain" description="GRAM" evidence="1">
    <location>
        <begin position="10"/>
        <end position="103"/>
    </location>
</feature>
<evidence type="ECO:0000313" key="2">
    <source>
        <dbReference type="EMBL" id="KGR79917.1"/>
    </source>
</evidence>
<dbReference type="InterPro" id="IPR011993">
    <property type="entry name" value="PH-like_dom_sf"/>
</dbReference>
<organism evidence="2 3">
    <name type="scientific">Ureibacillus manganicus DSM 26584</name>
    <dbReference type="NCBI Taxonomy" id="1384049"/>
    <lineage>
        <taxon>Bacteria</taxon>
        <taxon>Bacillati</taxon>
        <taxon>Bacillota</taxon>
        <taxon>Bacilli</taxon>
        <taxon>Bacillales</taxon>
        <taxon>Caryophanaceae</taxon>
        <taxon>Ureibacillus</taxon>
    </lineage>
</organism>
<gene>
    <name evidence="2" type="ORF">CD29_02860</name>
</gene>
<name>A0A0A3IYM0_9BACL</name>
<dbReference type="Proteomes" id="UP000030416">
    <property type="component" value="Unassembled WGS sequence"/>
</dbReference>
<dbReference type="InterPro" id="IPR004182">
    <property type="entry name" value="GRAM"/>
</dbReference>
<dbReference type="STRING" id="1384049.CD29_02860"/>
<evidence type="ECO:0000313" key="3">
    <source>
        <dbReference type="Proteomes" id="UP000030416"/>
    </source>
</evidence>
<dbReference type="eggNOG" id="ENOG5031E1U">
    <property type="taxonomic scope" value="Bacteria"/>
</dbReference>